<proteinExistence type="predicted"/>
<evidence type="ECO:0000313" key="2">
    <source>
        <dbReference type="Proteomes" id="UP001227268"/>
    </source>
</evidence>
<protein>
    <submittedName>
        <fullName evidence="1">Uncharacterized protein</fullName>
    </submittedName>
</protein>
<gene>
    <name evidence="1" type="ORF">QFC21_000862</name>
</gene>
<accession>A0ACC2W8I0</accession>
<name>A0ACC2W8I0_9TREE</name>
<comment type="caution">
    <text evidence="1">The sequence shown here is derived from an EMBL/GenBank/DDBJ whole genome shotgun (WGS) entry which is preliminary data.</text>
</comment>
<reference evidence="1" key="1">
    <citation type="submission" date="2023-04" db="EMBL/GenBank/DDBJ databases">
        <title>Draft Genome sequencing of Naganishia species isolated from polar environments using Oxford Nanopore Technology.</title>
        <authorList>
            <person name="Leo P."/>
            <person name="Venkateswaran K."/>
        </authorList>
    </citation>
    <scope>NUCLEOTIDE SEQUENCE</scope>
    <source>
        <strain evidence="1">MNA-CCFEE 5423</strain>
    </source>
</reference>
<dbReference type="EMBL" id="JASBWT010000002">
    <property type="protein sequence ID" value="KAJ9107412.1"/>
    <property type="molecule type" value="Genomic_DNA"/>
</dbReference>
<evidence type="ECO:0000313" key="1">
    <source>
        <dbReference type="EMBL" id="KAJ9107412.1"/>
    </source>
</evidence>
<sequence>MSVSDVTQTRLIQGTGIALSGFLTGYITLFSVIDRQALLTAPTTETAKLWQHVYNIGKTTAPPMAIVAGGIFGYLAYRAPNRDLARLYGAAAAIIPSIAPFTIFVMKATNDALHAAADKGATESQQIHALLDHWWKLNAVRALLVGTGTVLGVLASVRVAVSTVRL</sequence>
<dbReference type="Proteomes" id="UP001227268">
    <property type="component" value="Unassembled WGS sequence"/>
</dbReference>
<organism evidence="1 2">
    <name type="scientific">Naganishia friedmannii</name>
    <dbReference type="NCBI Taxonomy" id="89922"/>
    <lineage>
        <taxon>Eukaryota</taxon>
        <taxon>Fungi</taxon>
        <taxon>Dikarya</taxon>
        <taxon>Basidiomycota</taxon>
        <taxon>Agaricomycotina</taxon>
        <taxon>Tremellomycetes</taxon>
        <taxon>Filobasidiales</taxon>
        <taxon>Filobasidiaceae</taxon>
        <taxon>Naganishia</taxon>
    </lineage>
</organism>
<keyword evidence="2" id="KW-1185">Reference proteome</keyword>